<organism evidence="2">
    <name type="scientific">Oryza nivara</name>
    <name type="common">Indian wild rice</name>
    <name type="synonym">Oryza sativa f. spontanea</name>
    <dbReference type="NCBI Taxonomy" id="4536"/>
    <lineage>
        <taxon>Eukaryota</taxon>
        <taxon>Viridiplantae</taxon>
        <taxon>Streptophyta</taxon>
        <taxon>Embryophyta</taxon>
        <taxon>Tracheophyta</taxon>
        <taxon>Spermatophyta</taxon>
        <taxon>Magnoliopsida</taxon>
        <taxon>Liliopsida</taxon>
        <taxon>Poales</taxon>
        <taxon>Poaceae</taxon>
        <taxon>BOP clade</taxon>
        <taxon>Oryzoideae</taxon>
        <taxon>Oryzeae</taxon>
        <taxon>Oryzinae</taxon>
        <taxon>Oryza</taxon>
    </lineage>
</organism>
<dbReference type="Gramene" id="ONIVA08G03490.1">
    <property type="protein sequence ID" value="ONIVA08G03490.1"/>
    <property type="gene ID" value="ONIVA08G03490"/>
</dbReference>
<keyword evidence="3" id="KW-1185">Reference proteome</keyword>
<evidence type="ECO:0000313" key="3">
    <source>
        <dbReference type="Proteomes" id="UP000006591"/>
    </source>
</evidence>
<evidence type="ECO:0000256" key="1">
    <source>
        <dbReference type="SAM" id="MobiDB-lite"/>
    </source>
</evidence>
<accession>A0A0E0I7F6</accession>
<evidence type="ECO:0000313" key="2">
    <source>
        <dbReference type="EnsemblPlants" id="ONIVA08G03490.1"/>
    </source>
</evidence>
<dbReference type="STRING" id="4536.A0A0E0I7F6"/>
<protein>
    <submittedName>
        <fullName evidence="2">Uncharacterized protein</fullName>
    </submittedName>
</protein>
<name>A0A0E0I7F6_ORYNI</name>
<sequence length="259" mass="26546">MADCLRNPELLYGEGKVLHLSLSTLSQSPPLLSLSAHQHGGGPARAGASSAAGGGGQRAAETEAERAAGSFAATSRTIAATSPSGFFRTASAGSSRSTYADTACTLVARASSRSLAMSAASTYRSTKLASPVSGFTSCSWSHGTNIPSTAALYLGGEWGRLSTDRSRFRPPANVPVRANSDHDRRSTTTMWPLPRRWLLAHTTADAAGDAEAAAAGDEEDDDEDGDGGVETTRALAAAAMAERRELALLGRGGGVAGVH</sequence>
<feature type="region of interest" description="Disordered" evidence="1">
    <location>
        <begin position="208"/>
        <end position="229"/>
    </location>
</feature>
<feature type="compositionally biased region" description="Acidic residues" evidence="1">
    <location>
        <begin position="216"/>
        <end position="227"/>
    </location>
</feature>
<proteinExistence type="predicted"/>
<dbReference type="EnsemblPlants" id="ONIVA08G03490.1">
    <property type="protein sequence ID" value="ONIVA08G03490.1"/>
    <property type="gene ID" value="ONIVA08G03490"/>
</dbReference>
<dbReference type="Proteomes" id="UP000006591">
    <property type="component" value="Chromosome 8"/>
</dbReference>
<reference evidence="2" key="1">
    <citation type="submission" date="2015-04" db="UniProtKB">
        <authorList>
            <consortium name="EnsemblPlants"/>
        </authorList>
    </citation>
    <scope>IDENTIFICATION</scope>
    <source>
        <strain evidence="2">SL10</strain>
    </source>
</reference>
<dbReference type="HOGENOM" id="CLU_1075124_0_0_1"/>
<reference evidence="2" key="2">
    <citation type="submission" date="2018-04" db="EMBL/GenBank/DDBJ databases">
        <title>OnivRS2 (Oryza nivara Reference Sequence Version 2).</title>
        <authorList>
            <person name="Zhang J."/>
            <person name="Kudrna D."/>
            <person name="Lee S."/>
            <person name="Talag J."/>
            <person name="Rajasekar S."/>
            <person name="Welchert J."/>
            <person name="Hsing Y.-I."/>
            <person name="Wing R.A."/>
        </authorList>
    </citation>
    <scope>NUCLEOTIDE SEQUENCE [LARGE SCALE GENOMIC DNA]</scope>
    <source>
        <strain evidence="2">SL10</strain>
    </source>
</reference>
<feature type="region of interest" description="Disordered" evidence="1">
    <location>
        <begin position="33"/>
        <end position="67"/>
    </location>
</feature>
<dbReference type="AlphaFoldDB" id="A0A0E0I7F6"/>